<keyword evidence="2" id="KW-1185">Reference proteome</keyword>
<evidence type="ECO:0000313" key="1">
    <source>
        <dbReference type="EMBL" id="GAA0232809.1"/>
    </source>
</evidence>
<dbReference type="RefSeq" id="WP_286303362.1">
    <property type="nucleotide sequence ID" value="NZ_AP027741.1"/>
</dbReference>
<sequence length="183" mass="20297">MPAHNIFIISVTLLLASIGTVHADLFNVELRKAYAQCKTAQKACETICKQAVIARKKAAADAEDKTQQCIAEHGQQFPESVIKQKSEGALIDGFAWMSDVTGTYMRPGRGLSYIVDAPGNQDWAKHCKGEARVNPENAQQVKTTLRNSPRVIPRKTMLKLSKIQYYTGRGQTKCVFSKIEVLE</sequence>
<dbReference type="Proteomes" id="UP001501476">
    <property type="component" value="Unassembled WGS sequence"/>
</dbReference>
<gene>
    <name evidence="1" type="ORF">GCM10008964_25080</name>
</gene>
<evidence type="ECO:0000313" key="2">
    <source>
        <dbReference type="Proteomes" id="UP001501476"/>
    </source>
</evidence>
<reference evidence="2" key="1">
    <citation type="journal article" date="2019" name="Int. J. Syst. Evol. Microbiol.">
        <title>The Global Catalogue of Microorganisms (GCM) 10K type strain sequencing project: providing services to taxonomists for standard genome sequencing and annotation.</title>
        <authorList>
            <consortium name="The Broad Institute Genomics Platform"/>
            <consortium name="The Broad Institute Genome Sequencing Center for Infectious Disease"/>
            <person name="Wu L."/>
            <person name="Ma J."/>
        </authorList>
    </citation>
    <scope>NUCLEOTIDE SEQUENCE [LARGE SCALE GENOMIC DNA]</scope>
    <source>
        <strain evidence="2">JCM 6886</strain>
    </source>
</reference>
<protein>
    <submittedName>
        <fullName evidence="1">Uncharacterized protein</fullName>
    </submittedName>
</protein>
<organism evidence="1 2">
    <name type="scientific">Methylophaga marina</name>
    <dbReference type="NCBI Taxonomy" id="45495"/>
    <lineage>
        <taxon>Bacteria</taxon>
        <taxon>Pseudomonadati</taxon>
        <taxon>Pseudomonadota</taxon>
        <taxon>Gammaproteobacteria</taxon>
        <taxon>Thiotrichales</taxon>
        <taxon>Piscirickettsiaceae</taxon>
        <taxon>Methylophaga</taxon>
    </lineage>
</organism>
<proteinExistence type="predicted"/>
<dbReference type="EMBL" id="BAAADG010000018">
    <property type="protein sequence ID" value="GAA0232809.1"/>
    <property type="molecule type" value="Genomic_DNA"/>
</dbReference>
<comment type="caution">
    <text evidence="1">The sequence shown here is derived from an EMBL/GenBank/DDBJ whole genome shotgun (WGS) entry which is preliminary data.</text>
</comment>
<name>A0ABP3DHD2_9GAMM</name>
<accession>A0ABP3DHD2</accession>